<keyword evidence="7" id="KW-1185">Reference proteome</keyword>
<dbReference type="PANTHER" id="PTHR14396:SF10">
    <property type="entry name" value="CLASPIN"/>
    <property type="match status" value="1"/>
</dbReference>
<dbReference type="InterPro" id="IPR024146">
    <property type="entry name" value="Claspin"/>
</dbReference>
<evidence type="ECO:0000256" key="3">
    <source>
        <dbReference type="ARBA" id="ARBA00023242"/>
    </source>
</evidence>
<dbReference type="Proteomes" id="UP000076858">
    <property type="component" value="Unassembled WGS sequence"/>
</dbReference>
<protein>
    <submittedName>
        <fullName evidence="6">Uncharacterized protein</fullName>
    </submittedName>
</protein>
<feature type="coiled-coil region" evidence="4">
    <location>
        <begin position="346"/>
        <end position="398"/>
    </location>
</feature>
<evidence type="ECO:0000313" key="7">
    <source>
        <dbReference type="Proteomes" id="UP000076858"/>
    </source>
</evidence>
<accession>A0A164PKL9</accession>
<sequence>MCEVIVGVVRFLFWMFHAFIFYEINRFYPDHTPETEPGSVTVTAHSPETEGSPRHNQEITVVSQPERPSALDGPPSSNDPEHTKLHHSMATDNRIEDYVEILEEEHQEMRKEIYHFQQKFQQLSFIMTGLEEMQYENEELKQEVASMRTNVFEQEQQRRLIETQLRNEITDLQRNLEAAKNESKDLLHKLSVFEQTRNEILESNLKTANEVLQSTAVGISQLQNELPEAPKNYHGISKSSPRVNKGTTERASSLRATAMKWQLDGQSSEFNLIKENADLTKKLSTLQEKYQNDLALKTAKLKRVSEDNQSLKTTLDFVIETLNAKVCLMDKLTTELNGFKTKHQEESSVREEKENLKEQVASLRATVTKWQSVCQSNESSLIKENADLTKKLSTLQEEYQNDLALKTAELHRVSKDNHSLTVTFDSAIETLNAKLYLMDNLKAELHDLKTKQQEESSVREENEDLKEQVASLRETELKLMDDKEILKAKLNSVYSKQRNMMHAKEAAEQAAEEEKSLVEKHLSTIAWLKSDLESAKKTIHDKILENDQLRDELAKFKALSAELEKQNKEIKIDMERLNGSVRKRKSDWHLSELKLSESNEDLKKKLGRLQTENQRLLEKNSLIKSDLETANKEMNNLRETLAAKEYETIEFRKELETLRTESERMMESCKATSLSDQQAGELIKEHRECNGLLETQINLGISESSVRRPSSQLESNVDVNHQPCAEMQELLQTKIQALEAENKNLTFSIAVMQQAEEESQKTIKGLMMQYRQALQKNEAVIQATLKAEQAAKEQADALSEALTASEEDSTEESGIVVVENIDEIGSTDLMQKDADFTEKKTGSRFKRWLKNCEFRKPKVPQDSELFLEDGDLHSDGGGRQRQFRWKQADGENTEGDGARPKNQEDEEDDAAEEHDDLTWRKIRSDREKWLLQQKLQQETNKEVPLVMSRQTKMVKINTASKTINQITEGDSSAATANAKHSTHSKANIVTTVRRGSFLRRSEKDLSEIASLTKSVLPVQAPRVGSNFVFASITPERPVAEQNRKHKQDVIPKLKLLCSFASDAPAKKAKMSLSAKSIFSYF</sequence>
<organism evidence="6 7">
    <name type="scientific">Daphnia magna</name>
    <dbReference type="NCBI Taxonomy" id="35525"/>
    <lineage>
        <taxon>Eukaryota</taxon>
        <taxon>Metazoa</taxon>
        <taxon>Ecdysozoa</taxon>
        <taxon>Arthropoda</taxon>
        <taxon>Crustacea</taxon>
        <taxon>Branchiopoda</taxon>
        <taxon>Diplostraca</taxon>
        <taxon>Cladocera</taxon>
        <taxon>Anomopoda</taxon>
        <taxon>Daphniidae</taxon>
        <taxon>Daphnia</taxon>
    </lineage>
</organism>
<evidence type="ECO:0000313" key="6">
    <source>
        <dbReference type="EMBL" id="KZS06922.1"/>
    </source>
</evidence>
<feature type="region of interest" description="Disordered" evidence="5">
    <location>
        <begin position="865"/>
        <end position="918"/>
    </location>
</feature>
<comment type="subcellular location">
    <subcellularLocation>
        <location evidence="1">Nucleus</location>
    </subcellularLocation>
</comment>
<keyword evidence="4" id="KW-0175">Coiled coil</keyword>
<reference evidence="6 7" key="1">
    <citation type="submission" date="2016-03" db="EMBL/GenBank/DDBJ databases">
        <title>EvidentialGene: Evidence-directed Construction of Genes on Genomes.</title>
        <authorList>
            <person name="Gilbert D.G."/>
            <person name="Choi J.-H."/>
            <person name="Mockaitis K."/>
            <person name="Colbourne J."/>
            <person name="Pfrender M."/>
        </authorList>
    </citation>
    <scope>NUCLEOTIDE SEQUENCE [LARGE SCALE GENOMIC DNA]</scope>
    <source>
        <strain evidence="6 7">Xinb3</strain>
        <tissue evidence="6">Complete organism</tissue>
    </source>
</reference>
<proteinExistence type="predicted"/>
<evidence type="ECO:0000256" key="1">
    <source>
        <dbReference type="ARBA" id="ARBA00004123"/>
    </source>
</evidence>
<dbReference type="GO" id="GO:0005634">
    <property type="term" value="C:nucleus"/>
    <property type="evidence" value="ECO:0007669"/>
    <property type="project" value="UniProtKB-SubCell"/>
</dbReference>
<name>A0A164PKL9_9CRUS</name>
<gene>
    <name evidence="6" type="ORF">APZ42_029471</name>
</gene>
<feature type="coiled-coil region" evidence="4">
    <location>
        <begin position="92"/>
        <end position="196"/>
    </location>
</feature>
<dbReference type="EMBL" id="LRGB01002580">
    <property type="protein sequence ID" value="KZS06922.1"/>
    <property type="molecule type" value="Genomic_DNA"/>
</dbReference>
<dbReference type="GO" id="GO:0033314">
    <property type="term" value="P:mitotic DNA replication checkpoint signaling"/>
    <property type="evidence" value="ECO:0007669"/>
    <property type="project" value="TreeGrafter"/>
</dbReference>
<comment type="caution">
    <text evidence="6">The sequence shown here is derived from an EMBL/GenBank/DDBJ whole genome shotgun (WGS) entry which is preliminary data.</text>
</comment>
<dbReference type="PANTHER" id="PTHR14396">
    <property type="entry name" value="CLASPIN"/>
    <property type="match status" value="1"/>
</dbReference>
<feature type="coiled-coil region" evidence="4">
    <location>
        <begin position="438"/>
        <end position="647"/>
    </location>
</feature>
<evidence type="ECO:0000256" key="5">
    <source>
        <dbReference type="SAM" id="MobiDB-lite"/>
    </source>
</evidence>
<keyword evidence="3" id="KW-0539">Nucleus</keyword>
<evidence type="ECO:0000256" key="4">
    <source>
        <dbReference type="SAM" id="Coils"/>
    </source>
</evidence>
<dbReference type="GO" id="GO:0010997">
    <property type="term" value="F:anaphase-promoting complex binding"/>
    <property type="evidence" value="ECO:0007669"/>
    <property type="project" value="TreeGrafter"/>
</dbReference>
<evidence type="ECO:0000256" key="2">
    <source>
        <dbReference type="ARBA" id="ARBA00022553"/>
    </source>
</evidence>
<dbReference type="OrthoDB" id="6366884at2759"/>
<dbReference type="GO" id="GO:0007095">
    <property type="term" value="P:mitotic G2 DNA damage checkpoint signaling"/>
    <property type="evidence" value="ECO:0007669"/>
    <property type="project" value="TreeGrafter"/>
</dbReference>
<feature type="region of interest" description="Disordered" evidence="5">
    <location>
        <begin position="35"/>
        <end position="88"/>
    </location>
</feature>
<dbReference type="STRING" id="35525.A0A164PKL9"/>
<feature type="compositionally biased region" description="Basic and acidic residues" evidence="5">
    <location>
        <begin position="47"/>
        <end position="57"/>
    </location>
</feature>
<keyword evidence="2" id="KW-0597">Phosphoprotein</keyword>
<dbReference type="AlphaFoldDB" id="A0A164PKL9"/>
<feature type="compositionally biased region" description="Acidic residues" evidence="5">
    <location>
        <begin position="904"/>
        <end position="915"/>
    </location>
</feature>